<accession>A0A5C7GDY6</accession>
<organism evidence="8 9">
    <name type="scientific">Seonamhaeicola maritimus</name>
    <dbReference type="NCBI Taxonomy" id="2591822"/>
    <lineage>
        <taxon>Bacteria</taxon>
        <taxon>Pseudomonadati</taxon>
        <taxon>Bacteroidota</taxon>
        <taxon>Flavobacteriia</taxon>
        <taxon>Flavobacteriales</taxon>
        <taxon>Flavobacteriaceae</taxon>
    </lineage>
</organism>
<evidence type="ECO:0000256" key="3">
    <source>
        <dbReference type="ARBA" id="ARBA00022729"/>
    </source>
</evidence>
<dbReference type="InterPro" id="IPR011990">
    <property type="entry name" value="TPR-like_helical_dom_sf"/>
</dbReference>
<dbReference type="CDD" id="cd08977">
    <property type="entry name" value="SusD"/>
    <property type="match status" value="1"/>
</dbReference>
<dbReference type="SUPFAM" id="SSF48452">
    <property type="entry name" value="TPR-like"/>
    <property type="match status" value="1"/>
</dbReference>
<evidence type="ECO:0000313" key="8">
    <source>
        <dbReference type="EMBL" id="TXG34693.1"/>
    </source>
</evidence>
<dbReference type="Pfam" id="PF14322">
    <property type="entry name" value="SusD-like_3"/>
    <property type="match status" value="1"/>
</dbReference>
<comment type="similarity">
    <text evidence="2">Belongs to the SusD family.</text>
</comment>
<comment type="caution">
    <text evidence="8">The sequence shown here is derived from an EMBL/GenBank/DDBJ whole genome shotgun (WGS) entry which is preliminary data.</text>
</comment>
<comment type="subcellular location">
    <subcellularLocation>
        <location evidence="1">Cell outer membrane</location>
    </subcellularLocation>
</comment>
<dbReference type="PROSITE" id="PS51257">
    <property type="entry name" value="PROKAR_LIPOPROTEIN"/>
    <property type="match status" value="1"/>
</dbReference>
<name>A0A5C7GDY6_9FLAO</name>
<reference evidence="8 9" key="1">
    <citation type="submission" date="2019-08" db="EMBL/GenBank/DDBJ databases">
        <title>Seonamhaeicola sediminis sp. nov., isolated from marine sediment.</title>
        <authorList>
            <person name="Cao W.R."/>
        </authorList>
    </citation>
    <scope>NUCLEOTIDE SEQUENCE [LARGE SCALE GENOMIC DNA]</scope>
    <source>
        <strain evidence="8 9">1505</strain>
    </source>
</reference>
<proteinExistence type="inferred from homology"/>
<keyword evidence="3" id="KW-0732">Signal</keyword>
<dbReference type="InterPro" id="IPR012944">
    <property type="entry name" value="SusD_RagB_dom"/>
</dbReference>
<evidence type="ECO:0000313" key="9">
    <source>
        <dbReference type="Proteomes" id="UP000321080"/>
    </source>
</evidence>
<keyword evidence="5" id="KW-0998">Cell outer membrane</keyword>
<keyword evidence="9" id="KW-1185">Reference proteome</keyword>
<dbReference type="Gene3D" id="1.25.40.390">
    <property type="match status" value="1"/>
</dbReference>
<dbReference type="InterPro" id="IPR033985">
    <property type="entry name" value="SusD-like_N"/>
</dbReference>
<dbReference type="Pfam" id="PF07980">
    <property type="entry name" value="SusD_RagB"/>
    <property type="match status" value="1"/>
</dbReference>
<evidence type="ECO:0000259" key="6">
    <source>
        <dbReference type="Pfam" id="PF07980"/>
    </source>
</evidence>
<dbReference type="GO" id="GO:0009279">
    <property type="term" value="C:cell outer membrane"/>
    <property type="evidence" value="ECO:0007669"/>
    <property type="project" value="UniProtKB-SubCell"/>
</dbReference>
<dbReference type="OrthoDB" id="5694214at2"/>
<feature type="domain" description="RagB/SusD" evidence="6">
    <location>
        <begin position="314"/>
        <end position="572"/>
    </location>
</feature>
<evidence type="ECO:0000256" key="5">
    <source>
        <dbReference type="ARBA" id="ARBA00023237"/>
    </source>
</evidence>
<evidence type="ECO:0000256" key="1">
    <source>
        <dbReference type="ARBA" id="ARBA00004442"/>
    </source>
</evidence>
<dbReference type="RefSeq" id="WP_147769885.1">
    <property type="nucleotide sequence ID" value="NZ_VRKQ01000021.1"/>
</dbReference>
<evidence type="ECO:0000259" key="7">
    <source>
        <dbReference type="Pfam" id="PF14322"/>
    </source>
</evidence>
<evidence type="ECO:0000256" key="4">
    <source>
        <dbReference type="ARBA" id="ARBA00023136"/>
    </source>
</evidence>
<sequence length="574" mass="64978">MKKFKIILAIAVLGFISCEDVLESAPGDSYNEAVIYSDIALTESLVFYNYNVTENWGMNFVDWWTRRIGIENASDECWFHWPTRSRYTNNYSTTTPSNMGFFRNTWPVYYRYIGAANNFLSKIDDSPVATNSPDEVAVLKGEMKYLRAVAYAQMINFWGGVPLVTEPFAFDADDFTVARASYEDCIDFIVSELDEAIALLPDGTRGGAEFGRVSKGACMALKSRMLLYAASAQHDPSESGAPRGPLYDYTKPSKWQDAANAAKALIDYGHYSLVPVTTAEEYHNMFLSPNSELIFARPYSPEFPNVPNDFNTLPDKAHSPVANGGWGLSNPTHNFVQDFKMANGMRIGDAGSGYDVNDIYANREMRFYANINFQGSSFHGVELEYWSPFGNNSKDLLGNDGRHFALTGYNLRKFLDESITIDVTQSSNRPFPLARLPEIYLNYAEAQYMLGNEGEARTYVSMVAERVGLPAITSSGPALLEDIKYERQMELFFEHHRYYDLRRWMDEDKMGEDVLGVQWEKRNASGDLDINGTLTMIPENVLEERTFNKEDYYLPIPFDEVEKAGLIQNDGYTN</sequence>
<protein>
    <submittedName>
        <fullName evidence="8">RagB/SusD family nutrient uptake outer membrane protein</fullName>
    </submittedName>
</protein>
<dbReference type="EMBL" id="VRKQ01000021">
    <property type="protein sequence ID" value="TXG34693.1"/>
    <property type="molecule type" value="Genomic_DNA"/>
</dbReference>
<dbReference type="Proteomes" id="UP000321080">
    <property type="component" value="Unassembled WGS sequence"/>
</dbReference>
<feature type="domain" description="SusD-like N-terminal" evidence="7">
    <location>
        <begin position="91"/>
        <end position="227"/>
    </location>
</feature>
<evidence type="ECO:0000256" key="2">
    <source>
        <dbReference type="ARBA" id="ARBA00006275"/>
    </source>
</evidence>
<dbReference type="AlphaFoldDB" id="A0A5C7GDY6"/>
<gene>
    <name evidence="8" type="ORF">FUA22_17435</name>
</gene>
<keyword evidence="4" id="KW-0472">Membrane</keyword>